<dbReference type="KEGG" id="act:ACLA_043790"/>
<dbReference type="RefSeq" id="XP_001275085.1">
    <property type="nucleotide sequence ID" value="XM_001275084.1"/>
</dbReference>
<accession>A1C8M2</accession>
<name>A1C8M2_ASPCL</name>
<sequence length="83" mass="9408">MARRFEDETSALAEQLAEIDRYPQNDKGRHREDVPLDHNKATALFQEEEKAMIDYVAGLMLSSMRLAEMPADSPTIDDIGRGE</sequence>
<evidence type="ECO:0000313" key="2">
    <source>
        <dbReference type="Proteomes" id="UP000006701"/>
    </source>
</evidence>
<protein>
    <submittedName>
        <fullName evidence="1">Uncharacterized protein</fullName>
    </submittedName>
</protein>
<dbReference type="AlphaFoldDB" id="A1C8M2"/>
<dbReference type="EMBL" id="DS027046">
    <property type="protein sequence ID" value="EAW13659.1"/>
    <property type="molecule type" value="Genomic_DNA"/>
</dbReference>
<dbReference type="OrthoDB" id="10009520at2759"/>
<dbReference type="HOGENOM" id="CLU_2542142_0_0_1"/>
<dbReference type="GeneID" id="4707398"/>
<organism evidence="1 2">
    <name type="scientific">Aspergillus clavatus (strain ATCC 1007 / CBS 513.65 / DSM 816 / NCTC 3887 / NRRL 1 / QM 1276 / 107)</name>
    <dbReference type="NCBI Taxonomy" id="344612"/>
    <lineage>
        <taxon>Eukaryota</taxon>
        <taxon>Fungi</taxon>
        <taxon>Dikarya</taxon>
        <taxon>Ascomycota</taxon>
        <taxon>Pezizomycotina</taxon>
        <taxon>Eurotiomycetes</taxon>
        <taxon>Eurotiomycetidae</taxon>
        <taxon>Eurotiales</taxon>
        <taxon>Aspergillaceae</taxon>
        <taxon>Aspergillus</taxon>
        <taxon>Aspergillus subgen. Fumigati</taxon>
    </lineage>
</organism>
<evidence type="ECO:0000313" key="1">
    <source>
        <dbReference type="EMBL" id="EAW13659.1"/>
    </source>
</evidence>
<dbReference type="Proteomes" id="UP000006701">
    <property type="component" value="Unassembled WGS sequence"/>
</dbReference>
<dbReference type="VEuPathDB" id="FungiDB:ACLA_043790"/>
<reference evidence="1 2" key="1">
    <citation type="journal article" date="2008" name="PLoS Genet.">
        <title>Genomic islands in the pathogenic filamentous fungus Aspergillus fumigatus.</title>
        <authorList>
            <person name="Fedorova N.D."/>
            <person name="Khaldi N."/>
            <person name="Joardar V.S."/>
            <person name="Maiti R."/>
            <person name="Amedeo P."/>
            <person name="Anderson M.J."/>
            <person name="Crabtree J."/>
            <person name="Silva J.C."/>
            <person name="Badger J.H."/>
            <person name="Albarraq A."/>
            <person name="Angiuoli S."/>
            <person name="Bussey H."/>
            <person name="Bowyer P."/>
            <person name="Cotty P.J."/>
            <person name="Dyer P.S."/>
            <person name="Egan A."/>
            <person name="Galens K."/>
            <person name="Fraser-Liggett C.M."/>
            <person name="Haas B.J."/>
            <person name="Inman J.M."/>
            <person name="Kent R."/>
            <person name="Lemieux S."/>
            <person name="Malavazi I."/>
            <person name="Orvis J."/>
            <person name="Roemer T."/>
            <person name="Ronning C.M."/>
            <person name="Sundaram J.P."/>
            <person name="Sutton G."/>
            <person name="Turner G."/>
            <person name="Venter J.C."/>
            <person name="White O.R."/>
            <person name="Whitty B.R."/>
            <person name="Youngman P."/>
            <person name="Wolfe K.H."/>
            <person name="Goldman G.H."/>
            <person name="Wortman J.R."/>
            <person name="Jiang B."/>
            <person name="Denning D.W."/>
            <person name="Nierman W.C."/>
        </authorList>
    </citation>
    <scope>NUCLEOTIDE SEQUENCE [LARGE SCALE GENOMIC DNA]</scope>
    <source>
        <strain evidence="2">ATCC 1007 / CBS 513.65 / DSM 816 / NCTC 3887 / NRRL 1</strain>
    </source>
</reference>
<gene>
    <name evidence="1" type="ORF">ACLA_043790</name>
</gene>
<keyword evidence="2" id="KW-1185">Reference proteome</keyword>
<proteinExistence type="predicted"/>